<dbReference type="PANTHER" id="PTHR42834:SF1">
    <property type="entry name" value="ENDONUCLEASE_EXONUCLEASE_PHOSPHATASE FAMILY PROTEIN (AFU_ORTHOLOGUE AFUA_3G09210)"/>
    <property type="match status" value="1"/>
</dbReference>
<keyword evidence="3" id="KW-0378">Hydrolase</keyword>
<dbReference type="GO" id="GO:0004519">
    <property type="term" value="F:endonuclease activity"/>
    <property type="evidence" value="ECO:0007669"/>
    <property type="project" value="UniProtKB-KW"/>
</dbReference>
<name>A0A5Q0H335_SACSY</name>
<dbReference type="EMBL" id="CP034550">
    <property type="protein sequence ID" value="QFZ20503.1"/>
    <property type="molecule type" value="Genomic_DNA"/>
</dbReference>
<dbReference type="Proteomes" id="UP000325787">
    <property type="component" value="Chromosome"/>
</dbReference>
<dbReference type="PANTHER" id="PTHR42834">
    <property type="entry name" value="ENDONUCLEASE/EXONUCLEASE/PHOSPHATASE FAMILY PROTEIN (AFU_ORTHOLOGUE AFUA_3G09210)"/>
    <property type="match status" value="1"/>
</dbReference>
<protein>
    <submittedName>
        <fullName evidence="3">Endonuclease/exonuclease/phosphatase</fullName>
    </submittedName>
</protein>
<keyword evidence="4" id="KW-1185">Reference proteome</keyword>
<accession>A0A5Q0H335</accession>
<keyword evidence="3" id="KW-0540">Nuclease</keyword>
<dbReference type="SUPFAM" id="SSF56219">
    <property type="entry name" value="DNase I-like"/>
    <property type="match status" value="1"/>
</dbReference>
<evidence type="ECO:0000259" key="2">
    <source>
        <dbReference type="Pfam" id="PF03372"/>
    </source>
</evidence>
<dbReference type="InterPro" id="IPR005135">
    <property type="entry name" value="Endo/exonuclease/phosphatase"/>
</dbReference>
<keyword evidence="3" id="KW-0255">Endonuclease</keyword>
<feature type="domain" description="Endonuclease/exonuclease/phosphatase" evidence="2">
    <location>
        <begin position="274"/>
        <end position="564"/>
    </location>
</feature>
<dbReference type="Gene3D" id="3.60.10.10">
    <property type="entry name" value="Endonuclease/exonuclease/phosphatase"/>
    <property type="match status" value="1"/>
</dbReference>
<dbReference type="Pfam" id="PF03372">
    <property type="entry name" value="Exo_endo_phos"/>
    <property type="match status" value="1"/>
</dbReference>
<dbReference type="AlphaFoldDB" id="A0A5Q0H335"/>
<dbReference type="OrthoDB" id="1016457at2"/>
<dbReference type="InterPro" id="IPR036691">
    <property type="entry name" value="Endo/exonu/phosph_ase_sf"/>
</dbReference>
<dbReference type="RefSeq" id="WP_153278434.1">
    <property type="nucleotide sequence ID" value="NZ_CP034550.1"/>
</dbReference>
<dbReference type="KEGG" id="ssyi:EKG83_26610"/>
<evidence type="ECO:0000313" key="4">
    <source>
        <dbReference type="Proteomes" id="UP000325787"/>
    </source>
</evidence>
<evidence type="ECO:0000256" key="1">
    <source>
        <dbReference type="SAM" id="MobiDB-lite"/>
    </source>
</evidence>
<proteinExistence type="predicted"/>
<keyword evidence="3" id="KW-0269">Exonuclease</keyword>
<gene>
    <name evidence="3" type="ORF">EKG83_26610</name>
</gene>
<reference evidence="4" key="1">
    <citation type="journal article" date="2021" name="Curr. Microbiol.">
        <title>Complete genome of nocamycin-producing strain Saccharothrix syringae NRRL B-16468 reveals the biosynthetic potential for secondary metabolites.</title>
        <authorList>
            <person name="Mo X."/>
            <person name="Yang S."/>
        </authorList>
    </citation>
    <scope>NUCLEOTIDE SEQUENCE [LARGE SCALE GENOMIC DNA]</scope>
    <source>
        <strain evidence="4">ATCC 51364 / DSM 43886 / JCM 6844 / KCTC 9398 / NBRC 14523 / NRRL B-16468 / INA 2240</strain>
    </source>
</reference>
<organism evidence="3 4">
    <name type="scientific">Saccharothrix syringae</name>
    <name type="common">Nocardiopsis syringae</name>
    <dbReference type="NCBI Taxonomy" id="103733"/>
    <lineage>
        <taxon>Bacteria</taxon>
        <taxon>Bacillati</taxon>
        <taxon>Actinomycetota</taxon>
        <taxon>Actinomycetes</taxon>
        <taxon>Pseudonocardiales</taxon>
        <taxon>Pseudonocardiaceae</taxon>
        <taxon>Saccharothrix</taxon>
    </lineage>
</organism>
<dbReference type="GO" id="GO:0004527">
    <property type="term" value="F:exonuclease activity"/>
    <property type="evidence" value="ECO:0007669"/>
    <property type="project" value="UniProtKB-KW"/>
</dbReference>
<feature type="region of interest" description="Disordered" evidence="1">
    <location>
        <begin position="443"/>
        <end position="462"/>
    </location>
</feature>
<evidence type="ECO:0000313" key="3">
    <source>
        <dbReference type="EMBL" id="QFZ20503.1"/>
    </source>
</evidence>
<sequence>MHDVQGAGHRSPLAGQRVTVARGVVVAADARRGVFWLHSVTPDPDPATSEAVQVAVDVPVPHAGDLVRVSGVVQEHRDGGDTPTNANLSVTRIGAPAAVAVVGRHPVPAPVPLGRSGRIPPREVVKDDVVGDVEHSAAFDPDTQGLDFYESLEGMPVRVDEPVAVSPALEFSGGRRVTVVADAGADATTLSGRGALPAREHDPNPERLGLVTGPVPDAIPAGIDVGDRLSPVCGVLDYRYGAYEIVATCSSTRHPAGLVRETARPTGADELAIATFNVENLSAVSPAEKVAEIARTITTHLASPAVVVVEEVQDDDGPADTGVTTAGRTWQSLVDAIAAAGGPRYDFRQIDPLDGTDGGVPGGNIRVGFLFRTDIGLSFVDRPGGTATTPVHVAPDGTLTISPGRLQPDHPAFTDTRKSLAGEFTFRGTRLVVVANHLSSQRGDDPTFGRFQPPRTPSRVPRGEQTAVLGEFARELLDSDPHARLVLAGDFNDTEFSPPLRTLHNLGLTDLPATLPEGERYTYIYQGNAQVLDHILLSPHLAANGYDYDIVHVNAEFADQVSDHDPQLVRLTFP</sequence>